<dbReference type="GO" id="GO:0016020">
    <property type="term" value="C:membrane"/>
    <property type="evidence" value="ECO:0007669"/>
    <property type="project" value="UniProtKB-SubCell"/>
</dbReference>
<dbReference type="Gene3D" id="1.20.1070.10">
    <property type="entry name" value="Rhodopsin 7-helix transmembrane proteins"/>
    <property type="match status" value="1"/>
</dbReference>
<feature type="transmembrane region" description="Helical" evidence="11">
    <location>
        <begin position="295"/>
        <end position="314"/>
    </location>
</feature>
<comment type="similarity">
    <text evidence="2 9">Belongs to the G-protein coupled receptor 1 family.</text>
</comment>
<dbReference type="GO" id="GO:0004983">
    <property type="term" value="F:neuropeptide Y receptor activity"/>
    <property type="evidence" value="ECO:0007669"/>
    <property type="project" value="InterPro"/>
</dbReference>
<keyword evidence="4 11" id="KW-1133">Transmembrane helix</keyword>
<reference evidence="13" key="1">
    <citation type="journal article" date="2023" name="Mol. Biol. Evol.">
        <title>Third-Generation Sequencing Reveals the Adaptive Role of the Epigenome in Three Deep-Sea Polychaetes.</title>
        <authorList>
            <person name="Perez M."/>
            <person name="Aroh O."/>
            <person name="Sun Y."/>
            <person name="Lan Y."/>
            <person name="Juniper S.K."/>
            <person name="Young C.R."/>
            <person name="Angers B."/>
            <person name="Qian P.Y."/>
        </authorList>
    </citation>
    <scope>NUCLEOTIDE SEQUENCE</scope>
    <source>
        <strain evidence="13">R07B-5</strain>
    </source>
</reference>
<evidence type="ECO:0000256" key="8">
    <source>
        <dbReference type="ARBA" id="ARBA00023224"/>
    </source>
</evidence>
<dbReference type="PROSITE" id="PS00237">
    <property type="entry name" value="G_PROTEIN_RECEP_F1_1"/>
    <property type="match status" value="1"/>
</dbReference>
<name>A0AAD9JXE0_RIDPI</name>
<feature type="transmembrane region" description="Helical" evidence="11">
    <location>
        <begin position="82"/>
        <end position="110"/>
    </location>
</feature>
<evidence type="ECO:0000259" key="12">
    <source>
        <dbReference type="PROSITE" id="PS50262"/>
    </source>
</evidence>
<dbReference type="EMBL" id="JAODUO010001632">
    <property type="protein sequence ID" value="KAK2160641.1"/>
    <property type="molecule type" value="Genomic_DNA"/>
</dbReference>
<feature type="region of interest" description="Disordered" evidence="10">
    <location>
        <begin position="387"/>
        <end position="407"/>
    </location>
</feature>
<keyword evidence="5 9" id="KW-0297">G-protein coupled receptor</keyword>
<dbReference type="AlphaFoldDB" id="A0AAD9JXE0"/>
<organism evidence="13 14">
    <name type="scientific">Ridgeia piscesae</name>
    <name type="common">Tubeworm</name>
    <dbReference type="NCBI Taxonomy" id="27915"/>
    <lineage>
        <taxon>Eukaryota</taxon>
        <taxon>Metazoa</taxon>
        <taxon>Spiralia</taxon>
        <taxon>Lophotrochozoa</taxon>
        <taxon>Annelida</taxon>
        <taxon>Polychaeta</taxon>
        <taxon>Sedentaria</taxon>
        <taxon>Canalipalpata</taxon>
        <taxon>Sabellida</taxon>
        <taxon>Siboglinidae</taxon>
        <taxon>Ridgeia</taxon>
    </lineage>
</organism>
<feature type="transmembrane region" description="Helical" evidence="11">
    <location>
        <begin position="162"/>
        <end position="184"/>
    </location>
</feature>
<dbReference type="InterPro" id="IPR000611">
    <property type="entry name" value="NPY_rcpt"/>
</dbReference>
<feature type="transmembrane region" description="Helical" evidence="11">
    <location>
        <begin position="250"/>
        <end position="274"/>
    </location>
</feature>
<dbReference type="PANTHER" id="PTHR24235:SF29">
    <property type="entry name" value="GH23382P"/>
    <property type="match status" value="1"/>
</dbReference>
<accession>A0AAD9JXE0</accession>
<dbReference type="PROSITE" id="PS50262">
    <property type="entry name" value="G_PROTEIN_RECEP_F1_2"/>
    <property type="match status" value="1"/>
</dbReference>
<keyword evidence="7 9" id="KW-0675">Receptor</keyword>
<evidence type="ECO:0000256" key="6">
    <source>
        <dbReference type="ARBA" id="ARBA00023136"/>
    </source>
</evidence>
<comment type="caution">
    <text evidence="13">The sequence shown here is derived from an EMBL/GenBank/DDBJ whole genome shotgun (WGS) entry which is preliminary data.</text>
</comment>
<evidence type="ECO:0000256" key="2">
    <source>
        <dbReference type="ARBA" id="ARBA00010663"/>
    </source>
</evidence>
<evidence type="ECO:0000313" key="14">
    <source>
        <dbReference type="Proteomes" id="UP001209878"/>
    </source>
</evidence>
<evidence type="ECO:0000313" key="13">
    <source>
        <dbReference type="EMBL" id="KAK2160641.1"/>
    </source>
</evidence>
<feature type="transmembrane region" description="Helical" evidence="11">
    <location>
        <begin position="196"/>
        <end position="220"/>
    </location>
</feature>
<dbReference type="InterPro" id="IPR000276">
    <property type="entry name" value="GPCR_Rhodpsn"/>
</dbReference>
<protein>
    <recommendedName>
        <fullName evidence="12">G-protein coupled receptors family 1 profile domain-containing protein</fullName>
    </recommendedName>
</protein>
<feature type="transmembrane region" description="Helical" evidence="11">
    <location>
        <begin position="334"/>
        <end position="353"/>
    </location>
</feature>
<dbReference type="CDD" id="cd15203">
    <property type="entry name" value="7tmA_NPYR-like"/>
    <property type="match status" value="1"/>
</dbReference>
<evidence type="ECO:0000256" key="1">
    <source>
        <dbReference type="ARBA" id="ARBA00004141"/>
    </source>
</evidence>
<evidence type="ECO:0000256" key="4">
    <source>
        <dbReference type="ARBA" id="ARBA00022989"/>
    </source>
</evidence>
<evidence type="ECO:0000256" key="7">
    <source>
        <dbReference type="ARBA" id="ARBA00023170"/>
    </source>
</evidence>
<dbReference type="PRINTS" id="PR00237">
    <property type="entry name" value="GPCRRHODOPSN"/>
</dbReference>
<feature type="domain" description="G-protein coupled receptors family 1 profile" evidence="12">
    <location>
        <begin position="101"/>
        <end position="351"/>
    </location>
</feature>
<feature type="compositionally biased region" description="Low complexity" evidence="10">
    <location>
        <begin position="1"/>
        <end position="17"/>
    </location>
</feature>
<keyword evidence="8 9" id="KW-0807">Transducer</keyword>
<evidence type="ECO:0000256" key="9">
    <source>
        <dbReference type="RuleBase" id="RU000688"/>
    </source>
</evidence>
<evidence type="ECO:0000256" key="5">
    <source>
        <dbReference type="ARBA" id="ARBA00023040"/>
    </source>
</evidence>
<dbReference type="Proteomes" id="UP001209878">
    <property type="component" value="Unassembled WGS sequence"/>
</dbReference>
<dbReference type="SUPFAM" id="SSF81321">
    <property type="entry name" value="Family A G protein-coupled receptor-like"/>
    <property type="match status" value="1"/>
</dbReference>
<feature type="transmembrane region" description="Helical" evidence="11">
    <location>
        <begin position="122"/>
        <end position="142"/>
    </location>
</feature>
<proteinExistence type="inferred from homology"/>
<keyword evidence="6 11" id="KW-0472">Membrane</keyword>
<gene>
    <name evidence="13" type="ORF">NP493_1632g00008</name>
</gene>
<keyword evidence="14" id="KW-1185">Reference proteome</keyword>
<dbReference type="PANTHER" id="PTHR24235">
    <property type="entry name" value="NEUROPEPTIDE Y RECEPTOR"/>
    <property type="match status" value="1"/>
</dbReference>
<dbReference type="PRINTS" id="PR01012">
    <property type="entry name" value="NRPEPTIDEYR"/>
</dbReference>
<dbReference type="InterPro" id="IPR017452">
    <property type="entry name" value="GPCR_Rhodpsn_7TM"/>
</dbReference>
<keyword evidence="3 9" id="KW-0812">Transmembrane</keyword>
<evidence type="ECO:0000256" key="11">
    <source>
        <dbReference type="SAM" id="Phobius"/>
    </source>
</evidence>
<evidence type="ECO:0000256" key="3">
    <source>
        <dbReference type="ARBA" id="ARBA00022692"/>
    </source>
</evidence>
<feature type="region of interest" description="Disordered" evidence="10">
    <location>
        <begin position="1"/>
        <end position="20"/>
    </location>
</feature>
<comment type="subcellular location">
    <subcellularLocation>
        <location evidence="1">Membrane</location>
        <topology evidence="1">Multi-pass membrane protein</topology>
    </subcellularLocation>
</comment>
<dbReference type="Pfam" id="PF00001">
    <property type="entry name" value="7tm_1"/>
    <property type="match status" value="1"/>
</dbReference>
<dbReference type="SMART" id="SM01381">
    <property type="entry name" value="7TM_GPCR_Srsx"/>
    <property type="match status" value="1"/>
</dbReference>
<sequence length="407" mass="45277">MDPAADSTTAATARDTAGPGGNDSDVWDLASLDLFACFQSFSSLGNDTGPLSLRHLNCNLDQLHIASLMPTREEFDVLKNKAFASVVILLYLVVILLGVVGNTLVVITVAKTRKMWTATNMFIANLALADISVCVVDLPLSAYYQLTDDWIFGQFLCRAFPLLFAVVVYTSSLSLTMIAIDRYILVLHPTARRMTVSTALVLVVVITVFAVTIAAPIAMYSRYVVIDDALLNLHRRYCIETWPNAHDRRIYSVVTLIVQFVLPLVLIVALYCRILGRLRERVKNSKSRKTKTTKMLIAVVTVFAIAWTPFHVFVIISEFDADVVKGKYFKFVDAIMRCFAMSSSCINPLLYGWMNDNYRIAFLGIIGRRPVAQARIRAEEDSESVMMVTQGTRRATQERLSSSSAGV</sequence>
<evidence type="ECO:0000256" key="10">
    <source>
        <dbReference type="SAM" id="MobiDB-lite"/>
    </source>
</evidence>